<evidence type="ECO:0000313" key="2">
    <source>
        <dbReference type="EMBL" id="QHO70500.1"/>
    </source>
</evidence>
<feature type="transmembrane region" description="Helical" evidence="1">
    <location>
        <begin position="27"/>
        <end position="45"/>
    </location>
</feature>
<reference evidence="2 3" key="1">
    <citation type="submission" date="2016-09" db="EMBL/GenBank/DDBJ databases">
        <title>Complete genome sequence of microbes from the polar regions.</title>
        <authorList>
            <person name="Liao L."/>
            <person name="Chen B."/>
        </authorList>
    </citation>
    <scope>NUCLEOTIDE SEQUENCE [LARGE SCALE GENOMIC DNA]</scope>
    <source>
        <strain evidence="2 3">ZS314</strain>
    </source>
</reference>
<keyword evidence="1" id="KW-0472">Membrane</keyword>
<keyword evidence="3" id="KW-1185">Reference proteome</keyword>
<keyword evidence="1" id="KW-1133">Transmembrane helix</keyword>
<keyword evidence="1" id="KW-0812">Transmembrane</keyword>
<accession>A0A7L5AIS7</accession>
<feature type="transmembrane region" description="Helical" evidence="1">
    <location>
        <begin position="51"/>
        <end position="69"/>
    </location>
</feature>
<sequence length="99" mass="9953">MAEHTQEHPIITPTPHRRPVLRMTPEFLSFAAALLGIVAAAKSAIPTISLGGLVPAVLALAAGITAMKLKTTRPGFAIAGVTLGALAAVVAISMSTSAG</sequence>
<protein>
    <submittedName>
        <fullName evidence="2">Uncharacterized protein</fullName>
    </submittedName>
</protein>
<proteinExistence type="predicted"/>
<evidence type="ECO:0000313" key="3">
    <source>
        <dbReference type="Proteomes" id="UP000464507"/>
    </source>
</evidence>
<evidence type="ECO:0000256" key="1">
    <source>
        <dbReference type="SAM" id="Phobius"/>
    </source>
</evidence>
<gene>
    <name evidence="2" type="ORF">BHD05_13430</name>
</gene>
<organism evidence="2 3">
    <name type="scientific">Marisediminicola antarctica</name>
    <dbReference type="NCBI Taxonomy" id="674079"/>
    <lineage>
        <taxon>Bacteria</taxon>
        <taxon>Bacillati</taxon>
        <taxon>Actinomycetota</taxon>
        <taxon>Actinomycetes</taxon>
        <taxon>Micrococcales</taxon>
        <taxon>Microbacteriaceae</taxon>
        <taxon>Marisediminicola</taxon>
    </lineage>
</organism>
<dbReference type="KEGG" id="mant:BHD05_13430"/>
<name>A0A7L5AIS7_9MICO</name>
<dbReference type="EMBL" id="CP017146">
    <property type="protein sequence ID" value="QHO70500.1"/>
    <property type="molecule type" value="Genomic_DNA"/>
</dbReference>
<feature type="transmembrane region" description="Helical" evidence="1">
    <location>
        <begin position="76"/>
        <end position="94"/>
    </location>
</feature>
<dbReference type="Proteomes" id="UP000464507">
    <property type="component" value="Chromosome"/>
</dbReference>
<dbReference type="RefSeq" id="WP_161886884.1">
    <property type="nucleotide sequence ID" value="NZ_CP017146.1"/>
</dbReference>
<dbReference type="AlphaFoldDB" id="A0A7L5AIS7"/>